<reference evidence="2" key="1">
    <citation type="submission" date="2021-06" db="EMBL/GenBank/DDBJ databases">
        <authorList>
            <person name="Kallberg Y."/>
            <person name="Tangrot J."/>
            <person name="Rosling A."/>
        </authorList>
    </citation>
    <scope>NUCLEOTIDE SEQUENCE</scope>
    <source>
        <strain evidence="2">UK204</strain>
    </source>
</reference>
<evidence type="ECO:0000313" key="3">
    <source>
        <dbReference type="Proteomes" id="UP000789570"/>
    </source>
</evidence>
<evidence type="ECO:0000256" key="1">
    <source>
        <dbReference type="SAM" id="Phobius"/>
    </source>
</evidence>
<accession>A0A9N9NNB9</accession>
<protein>
    <submittedName>
        <fullName evidence="2">16952_t:CDS:1</fullName>
    </submittedName>
</protein>
<keyword evidence="3" id="KW-1185">Reference proteome</keyword>
<evidence type="ECO:0000313" key="2">
    <source>
        <dbReference type="EMBL" id="CAG8747108.1"/>
    </source>
</evidence>
<keyword evidence="1" id="KW-0812">Transmembrane</keyword>
<keyword evidence="1" id="KW-1133">Transmembrane helix</keyword>
<dbReference type="Proteomes" id="UP000789570">
    <property type="component" value="Unassembled WGS sequence"/>
</dbReference>
<organism evidence="2 3">
    <name type="scientific">Funneliformis caledonium</name>
    <dbReference type="NCBI Taxonomy" id="1117310"/>
    <lineage>
        <taxon>Eukaryota</taxon>
        <taxon>Fungi</taxon>
        <taxon>Fungi incertae sedis</taxon>
        <taxon>Mucoromycota</taxon>
        <taxon>Glomeromycotina</taxon>
        <taxon>Glomeromycetes</taxon>
        <taxon>Glomerales</taxon>
        <taxon>Glomeraceae</taxon>
        <taxon>Funneliformis</taxon>
    </lineage>
</organism>
<dbReference type="AlphaFoldDB" id="A0A9N9NNB9"/>
<comment type="caution">
    <text evidence="2">The sequence shown here is derived from an EMBL/GenBank/DDBJ whole genome shotgun (WGS) entry which is preliminary data.</text>
</comment>
<keyword evidence="1" id="KW-0472">Membrane</keyword>
<sequence length="63" mass="7509">YLKVVYDEDRDEFMEIHVEIEDPSTIFEPTFEDVMTLWIAVIIWGTQLILGRLLYKKVGFKIT</sequence>
<feature type="non-terminal residue" evidence="2">
    <location>
        <position position="63"/>
    </location>
</feature>
<gene>
    <name evidence="2" type="ORF">FCALED_LOCUS16037</name>
</gene>
<name>A0A9N9NNB9_9GLOM</name>
<feature type="non-terminal residue" evidence="2">
    <location>
        <position position="1"/>
    </location>
</feature>
<dbReference type="EMBL" id="CAJVPQ010016959">
    <property type="protein sequence ID" value="CAG8747108.1"/>
    <property type="molecule type" value="Genomic_DNA"/>
</dbReference>
<feature type="transmembrane region" description="Helical" evidence="1">
    <location>
        <begin position="35"/>
        <end position="55"/>
    </location>
</feature>
<proteinExistence type="predicted"/>
<dbReference type="OrthoDB" id="2343923at2759"/>